<dbReference type="Gene3D" id="1.10.10.10">
    <property type="entry name" value="Winged helix-like DNA-binding domain superfamily/Winged helix DNA-binding domain"/>
    <property type="match status" value="1"/>
</dbReference>
<dbReference type="PRINTS" id="PR00778">
    <property type="entry name" value="HTHARSR"/>
</dbReference>
<sequence>MTTAAERMTVEAAADLFKLLGDKTRLHMVSMLAVDEICVCEFVELFHMSQPSISQHLKKLKQKEIVRERKYNQWVFYSLNTDSPFYPMITSIVSELPDPKPKLLQIEKDGLRVNCC</sequence>
<dbReference type="NCBIfam" id="NF033788">
    <property type="entry name" value="HTH_metalloreg"/>
    <property type="match status" value="1"/>
</dbReference>
<reference evidence="6" key="1">
    <citation type="journal article" date="2019" name="Int. J. Syst. Evol. Microbiol.">
        <title>The Global Catalogue of Microorganisms (GCM) 10K type strain sequencing project: providing services to taxonomists for standard genome sequencing and annotation.</title>
        <authorList>
            <consortium name="The Broad Institute Genomics Platform"/>
            <consortium name="The Broad Institute Genome Sequencing Center for Infectious Disease"/>
            <person name="Wu L."/>
            <person name="Ma J."/>
        </authorList>
    </citation>
    <scope>NUCLEOTIDE SEQUENCE [LARGE SCALE GENOMIC DNA]</scope>
    <source>
        <strain evidence="6">JCM 12165</strain>
    </source>
</reference>
<proteinExistence type="predicted"/>
<keyword evidence="3" id="KW-0804">Transcription</keyword>
<protein>
    <submittedName>
        <fullName evidence="5">ArsR/SmtB family transcription factor</fullName>
    </submittedName>
</protein>
<evidence type="ECO:0000256" key="3">
    <source>
        <dbReference type="ARBA" id="ARBA00023163"/>
    </source>
</evidence>
<name>A0ABV9NYI0_9BACI</name>
<dbReference type="EMBL" id="JBHSGK010000013">
    <property type="protein sequence ID" value="MFC4737396.1"/>
    <property type="molecule type" value="Genomic_DNA"/>
</dbReference>
<organism evidence="5 6">
    <name type="scientific">Bacillus daqingensis</name>
    <dbReference type="NCBI Taxonomy" id="872396"/>
    <lineage>
        <taxon>Bacteria</taxon>
        <taxon>Bacillati</taxon>
        <taxon>Bacillota</taxon>
        <taxon>Bacilli</taxon>
        <taxon>Bacillales</taxon>
        <taxon>Bacillaceae</taxon>
        <taxon>Bacillus</taxon>
    </lineage>
</organism>
<dbReference type="InterPro" id="IPR001845">
    <property type="entry name" value="HTH_ArsR_DNA-bd_dom"/>
</dbReference>
<dbReference type="InterPro" id="IPR036388">
    <property type="entry name" value="WH-like_DNA-bd_sf"/>
</dbReference>
<dbReference type="InterPro" id="IPR011991">
    <property type="entry name" value="ArsR-like_HTH"/>
</dbReference>
<keyword evidence="2" id="KW-0238">DNA-binding</keyword>
<dbReference type="InterPro" id="IPR051081">
    <property type="entry name" value="HTH_MetalResp_TranReg"/>
</dbReference>
<dbReference type="InterPro" id="IPR036390">
    <property type="entry name" value="WH_DNA-bd_sf"/>
</dbReference>
<keyword evidence="1" id="KW-0805">Transcription regulation</keyword>
<dbReference type="SMART" id="SM00418">
    <property type="entry name" value="HTH_ARSR"/>
    <property type="match status" value="1"/>
</dbReference>
<dbReference type="Pfam" id="PF01022">
    <property type="entry name" value="HTH_5"/>
    <property type="match status" value="1"/>
</dbReference>
<dbReference type="Proteomes" id="UP001595896">
    <property type="component" value="Unassembled WGS sequence"/>
</dbReference>
<dbReference type="RefSeq" id="WP_377909994.1">
    <property type="nucleotide sequence ID" value="NZ_JBHSGK010000013.1"/>
</dbReference>
<gene>
    <name evidence="5" type="ORF">ACFO4L_12410</name>
</gene>
<dbReference type="PANTHER" id="PTHR33154:SF18">
    <property type="entry name" value="ARSENICAL RESISTANCE OPERON REPRESSOR"/>
    <property type="match status" value="1"/>
</dbReference>
<comment type="caution">
    <text evidence="5">The sequence shown here is derived from an EMBL/GenBank/DDBJ whole genome shotgun (WGS) entry which is preliminary data.</text>
</comment>
<evidence type="ECO:0000256" key="2">
    <source>
        <dbReference type="ARBA" id="ARBA00023125"/>
    </source>
</evidence>
<dbReference type="CDD" id="cd00090">
    <property type="entry name" value="HTH_ARSR"/>
    <property type="match status" value="1"/>
</dbReference>
<evidence type="ECO:0000313" key="5">
    <source>
        <dbReference type="EMBL" id="MFC4737396.1"/>
    </source>
</evidence>
<accession>A0ABV9NYI0</accession>
<evidence type="ECO:0000256" key="1">
    <source>
        <dbReference type="ARBA" id="ARBA00023015"/>
    </source>
</evidence>
<dbReference type="SUPFAM" id="SSF46785">
    <property type="entry name" value="Winged helix' DNA-binding domain"/>
    <property type="match status" value="1"/>
</dbReference>
<dbReference type="PROSITE" id="PS50987">
    <property type="entry name" value="HTH_ARSR_2"/>
    <property type="match status" value="1"/>
</dbReference>
<evidence type="ECO:0000259" key="4">
    <source>
        <dbReference type="PROSITE" id="PS50987"/>
    </source>
</evidence>
<evidence type="ECO:0000313" key="6">
    <source>
        <dbReference type="Proteomes" id="UP001595896"/>
    </source>
</evidence>
<feature type="domain" description="HTH arsR-type" evidence="4">
    <location>
        <begin position="5"/>
        <end position="100"/>
    </location>
</feature>
<dbReference type="PANTHER" id="PTHR33154">
    <property type="entry name" value="TRANSCRIPTIONAL REGULATOR, ARSR FAMILY"/>
    <property type="match status" value="1"/>
</dbReference>
<keyword evidence="6" id="KW-1185">Reference proteome</keyword>